<keyword evidence="5" id="KW-1185">Reference proteome</keyword>
<comment type="similarity">
    <text evidence="1">Belongs to the short-chain dehydrogenases/reductases (SDR) family.</text>
</comment>
<reference evidence="4" key="1">
    <citation type="journal article" date="2023" name="Genome Biol. Evol.">
        <title>First Whole Genome Sequence and Flow Cytometry Genome Size Data for the Lichen-Forming Fungus Ramalina farinacea (Ascomycota).</title>
        <authorList>
            <person name="Llewellyn T."/>
            <person name="Mian S."/>
            <person name="Hill R."/>
            <person name="Leitch I.J."/>
            <person name="Gaya E."/>
        </authorList>
    </citation>
    <scope>NUCLEOTIDE SEQUENCE</scope>
    <source>
        <strain evidence="4">LIQ254RAFAR</strain>
    </source>
</reference>
<evidence type="ECO:0000313" key="4">
    <source>
        <dbReference type="EMBL" id="MDI1485192.1"/>
    </source>
</evidence>
<dbReference type="PANTHER" id="PTHR48107">
    <property type="entry name" value="NADPH-DEPENDENT ALDEHYDE REDUCTASE-LIKE PROTEIN, CHLOROPLASTIC-RELATED"/>
    <property type="match status" value="1"/>
</dbReference>
<dbReference type="FunFam" id="3.40.50.720:FF:000084">
    <property type="entry name" value="Short-chain dehydrogenase reductase"/>
    <property type="match status" value="1"/>
</dbReference>
<dbReference type="PANTHER" id="PTHR48107:SF7">
    <property type="entry name" value="RE15974P"/>
    <property type="match status" value="1"/>
</dbReference>
<evidence type="ECO:0000313" key="5">
    <source>
        <dbReference type="Proteomes" id="UP001161017"/>
    </source>
</evidence>
<evidence type="ECO:0000256" key="2">
    <source>
        <dbReference type="ARBA" id="ARBA00022857"/>
    </source>
</evidence>
<dbReference type="InterPro" id="IPR020904">
    <property type="entry name" value="Sc_DH/Rdtase_CS"/>
</dbReference>
<dbReference type="InterPro" id="IPR036291">
    <property type="entry name" value="NAD(P)-bd_dom_sf"/>
</dbReference>
<evidence type="ECO:0000256" key="3">
    <source>
        <dbReference type="ARBA" id="ARBA00023002"/>
    </source>
</evidence>
<dbReference type="EMBL" id="JAPUFD010000001">
    <property type="protein sequence ID" value="MDI1485192.1"/>
    <property type="molecule type" value="Genomic_DNA"/>
</dbReference>
<name>A0AA43TUZ4_9LECA</name>
<organism evidence="4 5">
    <name type="scientific">Ramalina farinacea</name>
    <dbReference type="NCBI Taxonomy" id="258253"/>
    <lineage>
        <taxon>Eukaryota</taxon>
        <taxon>Fungi</taxon>
        <taxon>Dikarya</taxon>
        <taxon>Ascomycota</taxon>
        <taxon>Pezizomycotina</taxon>
        <taxon>Lecanoromycetes</taxon>
        <taxon>OSLEUM clade</taxon>
        <taxon>Lecanoromycetidae</taxon>
        <taxon>Lecanorales</taxon>
        <taxon>Lecanorineae</taxon>
        <taxon>Ramalinaceae</taxon>
        <taxon>Ramalina</taxon>
    </lineage>
</organism>
<dbReference type="Pfam" id="PF13561">
    <property type="entry name" value="adh_short_C2"/>
    <property type="match status" value="1"/>
</dbReference>
<sequence length="249" mass="25761">MAMSLAGKTALITGGSKGIGAATSLLLAKEGANVAINFSSDAAAADALIEKTGAPERCIAIKGDAGSVPDIEKMVAATVEKFGQIDLLIPCAGILPMKDLEHTSEEDFTKTFNLNVKGPYFLAQKAVPHMPTGSHIVLFSTSLTTAAMVSPPYLLYNSTKGAIEQMTRVLAKDLASKGINVNAVAPGPTATELFLKGKPEAVLKAISGNIPFGRLGEPDEIASTIAFLCSAASKWVTGQVLRVNGGMSL</sequence>
<comment type="caution">
    <text evidence="4">The sequence shown here is derived from an EMBL/GenBank/DDBJ whole genome shotgun (WGS) entry which is preliminary data.</text>
</comment>
<dbReference type="InterPro" id="IPR002347">
    <property type="entry name" value="SDR_fam"/>
</dbReference>
<dbReference type="PRINTS" id="PR00081">
    <property type="entry name" value="GDHRDH"/>
</dbReference>
<dbReference type="Gene3D" id="3.40.50.720">
    <property type="entry name" value="NAD(P)-binding Rossmann-like Domain"/>
    <property type="match status" value="1"/>
</dbReference>
<dbReference type="PRINTS" id="PR00080">
    <property type="entry name" value="SDRFAMILY"/>
</dbReference>
<dbReference type="PROSITE" id="PS00061">
    <property type="entry name" value="ADH_SHORT"/>
    <property type="match status" value="1"/>
</dbReference>
<proteinExistence type="inferred from homology"/>
<accession>A0AA43TUZ4</accession>
<dbReference type="SUPFAM" id="SSF51735">
    <property type="entry name" value="NAD(P)-binding Rossmann-fold domains"/>
    <property type="match status" value="1"/>
</dbReference>
<protein>
    <recommendedName>
        <fullName evidence="6">NAD(P)-binding protein</fullName>
    </recommendedName>
</protein>
<keyword evidence="3" id="KW-0560">Oxidoreductase</keyword>
<keyword evidence="2" id="KW-0521">NADP</keyword>
<dbReference type="Proteomes" id="UP001161017">
    <property type="component" value="Unassembled WGS sequence"/>
</dbReference>
<gene>
    <name evidence="4" type="ORF">OHK93_000328</name>
</gene>
<dbReference type="GO" id="GO:0016614">
    <property type="term" value="F:oxidoreductase activity, acting on CH-OH group of donors"/>
    <property type="evidence" value="ECO:0007669"/>
    <property type="project" value="UniProtKB-ARBA"/>
</dbReference>
<dbReference type="AlphaFoldDB" id="A0AA43TUZ4"/>
<evidence type="ECO:0000256" key="1">
    <source>
        <dbReference type="ARBA" id="ARBA00006484"/>
    </source>
</evidence>
<evidence type="ECO:0008006" key="6">
    <source>
        <dbReference type="Google" id="ProtNLM"/>
    </source>
</evidence>